<proteinExistence type="predicted"/>
<name>A0ACC1CJB6_9NEOP</name>
<keyword evidence="2" id="KW-1185">Reference proteome</keyword>
<comment type="caution">
    <text evidence="1">The sequence shown here is derived from an EMBL/GenBank/DDBJ whole genome shotgun (WGS) entry which is preliminary data.</text>
</comment>
<feature type="non-terminal residue" evidence="1">
    <location>
        <position position="1"/>
    </location>
</feature>
<evidence type="ECO:0000313" key="2">
    <source>
        <dbReference type="Proteomes" id="UP000824533"/>
    </source>
</evidence>
<protein>
    <submittedName>
        <fullName evidence="1">Uncharacterized protein</fullName>
    </submittedName>
</protein>
<gene>
    <name evidence="1" type="ORF">K1T71_012441</name>
</gene>
<evidence type="ECO:0000313" key="1">
    <source>
        <dbReference type="EMBL" id="KAJ0171678.1"/>
    </source>
</evidence>
<organism evidence="1 2">
    <name type="scientific">Dendrolimus kikuchii</name>
    <dbReference type="NCBI Taxonomy" id="765133"/>
    <lineage>
        <taxon>Eukaryota</taxon>
        <taxon>Metazoa</taxon>
        <taxon>Ecdysozoa</taxon>
        <taxon>Arthropoda</taxon>
        <taxon>Hexapoda</taxon>
        <taxon>Insecta</taxon>
        <taxon>Pterygota</taxon>
        <taxon>Neoptera</taxon>
        <taxon>Endopterygota</taxon>
        <taxon>Lepidoptera</taxon>
        <taxon>Glossata</taxon>
        <taxon>Ditrysia</taxon>
        <taxon>Bombycoidea</taxon>
        <taxon>Lasiocampidae</taxon>
        <taxon>Dendrolimus</taxon>
    </lineage>
</organism>
<accession>A0ACC1CJB6</accession>
<dbReference type="Proteomes" id="UP000824533">
    <property type="component" value="Linkage Group LG23"/>
</dbReference>
<sequence>DCTVFSYGPRRQDPLCTTQLISTHADVYDIKQANDMKIISHLPNGMKPK</sequence>
<dbReference type="EMBL" id="CM034409">
    <property type="protein sequence ID" value="KAJ0171678.1"/>
    <property type="molecule type" value="Genomic_DNA"/>
</dbReference>
<reference evidence="1 2" key="1">
    <citation type="journal article" date="2021" name="Front. Genet.">
        <title>Chromosome-Level Genome Assembly Reveals Significant Gene Expansion in the Toll and IMD Signaling Pathways of Dendrolimus kikuchii.</title>
        <authorList>
            <person name="Zhou J."/>
            <person name="Wu P."/>
            <person name="Xiong Z."/>
            <person name="Liu N."/>
            <person name="Zhao N."/>
            <person name="Ji M."/>
            <person name="Qiu Y."/>
            <person name="Yang B."/>
        </authorList>
    </citation>
    <scope>NUCLEOTIDE SEQUENCE [LARGE SCALE GENOMIC DNA]</scope>
    <source>
        <strain evidence="1">Ann1</strain>
    </source>
</reference>